<organism evidence="2 3">
    <name type="scientific">Micromonospora ureilytica</name>
    <dbReference type="NCBI Taxonomy" id="709868"/>
    <lineage>
        <taxon>Bacteria</taxon>
        <taxon>Bacillati</taxon>
        <taxon>Actinomycetota</taxon>
        <taxon>Actinomycetes</taxon>
        <taxon>Micromonosporales</taxon>
        <taxon>Micromonosporaceae</taxon>
        <taxon>Micromonospora</taxon>
    </lineage>
</organism>
<keyword evidence="3" id="KW-1185">Reference proteome</keyword>
<feature type="compositionally biased region" description="Low complexity" evidence="1">
    <location>
        <begin position="38"/>
        <end position="56"/>
    </location>
</feature>
<evidence type="ECO:0008006" key="4">
    <source>
        <dbReference type="Google" id="ProtNLM"/>
    </source>
</evidence>
<protein>
    <recommendedName>
        <fullName evidence="4">DUF4287 domain-containing protein</fullName>
    </recommendedName>
</protein>
<sequence>MTNQRSFKARVRTRMEKTGESYTTARRHLINRTAEPGPASTAAAQTAQTEPAAAAAQTERIADDLIRARTGRGWAEWFALLDDAAATEWTHTRIARHLVTDHEVPGWWAQTITVGYEQARGLRAPGQRRGGGFEASASRTVAVPALRLFEAFADEAARARWLPDVEVRVRTATAPRIFRADWAGGPTRIVVGIDAVGESKARVSILHEKLTGAEQAAELKTYWRDRLAALKALLETDGDHR</sequence>
<evidence type="ECO:0000313" key="2">
    <source>
        <dbReference type="EMBL" id="MBG6066030.1"/>
    </source>
</evidence>
<accession>A0ABS0JH17</accession>
<dbReference type="InterPro" id="IPR023393">
    <property type="entry name" value="START-like_dom_sf"/>
</dbReference>
<evidence type="ECO:0000256" key="1">
    <source>
        <dbReference type="SAM" id="MobiDB-lite"/>
    </source>
</evidence>
<gene>
    <name evidence="2" type="ORF">IW248_002317</name>
</gene>
<evidence type="ECO:0000313" key="3">
    <source>
        <dbReference type="Proteomes" id="UP000614915"/>
    </source>
</evidence>
<reference evidence="2 3" key="1">
    <citation type="submission" date="2020-11" db="EMBL/GenBank/DDBJ databases">
        <title>Sequencing the genomes of 1000 actinobacteria strains.</title>
        <authorList>
            <person name="Klenk H.-P."/>
        </authorList>
    </citation>
    <scope>NUCLEOTIDE SEQUENCE [LARGE SCALE GENOMIC DNA]</scope>
    <source>
        <strain evidence="2 3">DSM 101692</strain>
    </source>
</reference>
<dbReference type="SUPFAM" id="SSF55961">
    <property type="entry name" value="Bet v1-like"/>
    <property type="match status" value="1"/>
</dbReference>
<feature type="region of interest" description="Disordered" evidence="1">
    <location>
        <begin position="1"/>
        <end position="56"/>
    </location>
</feature>
<proteinExistence type="predicted"/>
<dbReference type="EMBL" id="JADOTX010000001">
    <property type="protein sequence ID" value="MBG6066030.1"/>
    <property type="molecule type" value="Genomic_DNA"/>
</dbReference>
<dbReference type="Gene3D" id="3.30.530.20">
    <property type="match status" value="1"/>
</dbReference>
<name>A0ABS0JH17_9ACTN</name>
<comment type="caution">
    <text evidence="2">The sequence shown here is derived from an EMBL/GenBank/DDBJ whole genome shotgun (WGS) entry which is preliminary data.</text>
</comment>
<dbReference type="RefSeq" id="WP_231396277.1">
    <property type="nucleotide sequence ID" value="NZ_JADOTX010000001.1"/>
</dbReference>
<dbReference type="Proteomes" id="UP000614915">
    <property type="component" value="Unassembled WGS sequence"/>
</dbReference>